<evidence type="ECO:0000256" key="11">
    <source>
        <dbReference type="ARBA" id="ARBA00022741"/>
    </source>
</evidence>
<evidence type="ECO:0000256" key="3">
    <source>
        <dbReference type="ARBA" id="ARBA00004496"/>
    </source>
</evidence>
<dbReference type="InterPro" id="IPR036890">
    <property type="entry name" value="HATPase_C_sf"/>
</dbReference>
<keyword evidence="9" id="KW-0808">Transferase</keyword>
<dbReference type="InterPro" id="IPR005467">
    <property type="entry name" value="His_kinase_dom"/>
</dbReference>
<keyword evidence="10" id="KW-0479">Metal-binding</keyword>
<gene>
    <name evidence="20" type="ORF">SR900_08540</name>
</gene>
<comment type="catalytic activity">
    <reaction evidence="1">
        <text>ATP + protein L-histidine = ADP + protein N-phospho-L-histidine.</text>
        <dbReference type="EC" id="2.7.13.3"/>
    </reaction>
</comment>
<keyword evidence="7" id="KW-0963">Cytoplasm</keyword>
<evidence type="ECO:0000256" key="2">
    <source>
        <dbReference type="ARBA" id="ARBA00001966"/>
    </source>
</evidence>
<evidence type="ECO:0000256" key="4">
    <source>
        <dbReference type="ARBA" id="ARBA00012438"/>
    </source>
</evidence>
<dbReference type="CDD" id="cd16917">
    <property type="entry name" value="HATPase_UhpB-NarQ-NarX-like"/>
    <property type="match status" value="1"/>
</dbReference>
<evidence type="ECO:0000313" key="20">
    <source>
        <dbReference type="EMBL" id="WQG84512.1"/>
    </source>
</evidence>
<keyword evidence="21" id="KW-1185">Reference proteome</keyword>
<dbReference type="RefSeq" id="WP_018624984.1">
    <property type="nucleotide sequence ID" value="NZ_CP140158.1"/>
</dbReference>
<dbReference type="EC" id="2.7.13.3" evidence="4"/>
<accession>A0ABZ0X1P7</accession>
<keyword evidence="16" id="KW-0411">Iron-sulfur</keyword>
<comment type="subcellular location">
    <subcellularLocation>
        <location evidence="3">Cytoplasm</location>
    </subcellularLocation>
</comment>
<evidence type="ECO:0000256" key="16">
    <source>
        <dbReference type="ARBA" id="ARBA00023014"/>
    </source>
</evidence>
<keyword evidence="8" id="KW-0597">Phosphoprotein</keyword>
<dbReference type="Gene3D" id="3.30.565.10">
    <property type="entry name" value="Histidine kinase-like ATPase, C-terminal domain"/>
    <property type="match status" value="1"/>
</dbReference>
<evidence type="ECO:0000256" key="15">
    <source>
        <dbReference type="ARBA" id="ARBA00023012"/>
    </source>
</evidence>
<dbReference type="Proteomes" id="UP001324185">
    <property type="component" value="Chromosome"/>
</dbReference>
<dbReference type="Pfam" id="PF07730">
    <property type="entry name" value="HisKA_3"/>
    <property type="match status" value="1"/>
</dbReference>
<evidence type="ECO:0000256" key="8">
    <source>
        <dbReference type="ARBA" id="ARBA00022553"/>
    </source>
</evidence>
<evidence type="ECO:0000256" key="6">
    <source>
        <dbReference type="ARBA" id="ARBA00022485"/>
    </source>
</evidence>
<dbReference type="InterPro" id="IPR050482">
    <property type="entry name" value="Sensor_HK_TwoCompSys"/>
</dbReference>
<keyword evidence="6" id="KW-0004">4Fe-4S</keyword>
<dbReference type="InterPro" id="IPR003594">
    <property type="entry name" value="HATPase_dom"/>
</dbReference>
<evidence type="ECO:0000259" key="19">
    <source>
        <dbReference type="PROSITE" id="PS50109"/>
    </source>
</evidence>
<organism evidence="20 21">
    <name type="scientific">Kangiella aquimarina</name>
    <dbReference type="NCBI Taxonomy" id="261965"/>
    <lineage>
        <taxon>Bacteria</taxon>
        <taxon>Pseudomonadati</taxon>
        <taxon>Pseudomonadota</taxon>
        <taxon>Gammaproteobacteria</taxon>
        <taxon>Kangiellales</taxon>
        <taxon>Kangiellaceae</taxon>
        <taxon>Kangiella</taxon>
    </lineage>
</organism>
<dbReference type="InterPro" id="IPR011712">
    <property type="entry name" value="Sig_transdc_His_kin_sub3_dim/P"/>
</dbReference>
<evidence type="ECO:0000256" key="1">
    <source>
        <dbReference type="ARBA" id="ARBA00000085"/>
    </source>
</evidence>
<feature type="domain" description="Histidine kinase" evidence="19">
    <location>
        <begin position="49"/>
        <end position="240"/>
    </location>
</feature>
<dbReference type="Gene3D" id="1.20.5.1930">
    <property type="match status" value="1"/>
</dbReference>
<keyword evidence="13" id="KW-0067">ATP-binding</keyword>
<evidence type="ECO:0000256" key="10">
    <source>
        <dbReference type="ARBA" id="ARBA00022723"/>
    </source>
</evidence>
<evidence type="ECO:0000256" key="14">
    <source>
        <dbReference type="ARBA" id="ARBA00023004"/>
    </source>
</evidence>
<evidence type="ECO:0000256" key="9">
    <source>
        <dbReference type="ARBA" id="ARBA00022679"/>
    </source>
</evidence>
<comment type="function">
    <text evidence="17">Member of the two-component regulatory system NreB/NreC involved in the control of dissimilatory nitrate/nitrite reduction in response to oxygen. NreB functions as a direct oxygen sensor histidine kinase which is autophosphorylated, in the absence of oxygen, probably at the conserved histidine residue, and transfers its phosphate group probably to a conserved aspartate residue of NreC. NreB/NreC activates the expression of the nitrate (narGHJI) and nitrite (nir) reductase operons, as well as the putative nitrate transporter gene narT.</text>
</comment>
<protein>
    <recommendedName>
        <fullName evidence="5">Oxygen sensor histidine kinase NreB</fullName>
        <ecNumber evidence="4">2.7.13.3</ecNumber>
    </recommendedName>
    <alternativeName>
        <fullName evidence="18">Nitrogen regulation protein B</fullName>
    </alternativeName>
</protein>
<evidence type="ECO:0000256" key="18">
    <source>
        <dbReference type="ARBA" id="ARBA00030800"/>
    </source>
</evidence>
<dbReference type="GO" id="GO:0016301">
    <property type="term" value="F:kinase activity"/>
    <property type="evidence" value="ECO:0007669"/>
    <property type="project" value="UniProtKB-KW"/>
</dbReference>
<dbReference type="EMBL" id="CP140158">
    <property type="protein sequence ID" value="WQG84512.1"/>
    <property type="molecule type" value="Genomic_DNA"/>
</dbReference>
<keyword evidence="15" id="KW-0902">Two-component regulatory system</keyword>
<proteinExistence type="predicted"/>
<evidence type="ECO:0000313" key="21">
    <source>
        <dbReference type="Proteomes" id="UP001324185"/>
    </source>
</evidence>
<evidence type="ECO:0000256" key="12">
    <source>
        <dbReference type="ARBA" id="ARBA00022777"/>
    </source>
</evidence>
<dbReference type="SMART" id="SM00387">
    <property type="entry name" value="HATPase_c"/>
    <property type="match status" value="1"/>
</dbReference>
<dbReference type="SUPFAM" id="SSF55874">
    <property type="entry name" value="ATPase domain of HSP90 chaperone/DNA topoisomerase II/histidine kinase"/>
    <property type="match status" value="1"/>
</dbReference>
<dbReference type="Pfam" id="PF02518">
    <property type="entry name" value="HATPase_c"/>
    <property type="match status" value="1"/>
</dbReference>
<dbReference type="PANTHER" id="PTHR24421:SF10">
    <property type="entry name" value="NITRATE_NITRITE SENSOR PROTEIN NARQ"/>
    <property type="match status" value="1"/>
</dbReference>
<dbReference type="PRINTS" id="PR00344">
    <property type="entry name" value="BCTRLSENSOR"/>
</dbReference>
<keyword evidence="11" id="KW-0547">Nucleotide-binding</keyword>
<dbReference type="PANTHER" id="PTHR24421">
    <property type="entry name" value="NITRATE/NITRITE SENSOR PROTEIN NARX-RELATED"/>
    <property type="match status" value="1"/>
</dbReference>
<dbReference type="InterPro" id="IPR004358">
    <property type="entry name" value="Sig_transdc_His_kin-like_C"/>
</dbReference>
<keyword evidence="12 20" id="KW-0418">Kinase</keyword>
<keyword evidence="14" id="KW-0408">Iron</keyword>
<name>A0ABZ0X1P7_9GAMM</name>
<sequence length="247" mass="27436">MNSEKDISELVNELSQKQQKIAQELLSGNQQMRTLAKRVWRVQEDERKHIARELHDGVGQLLTALINQLQQMHKEGEPDPAELNEALTLARQALSDTREISRLMRPRILDDLGLIPALQWLSRVMSERNSIKIDLHEQLSVNLDDETQTLVFRVVQEAITNAIKHAKASHIDITVIATERMLVIKIKDNGVGMTQDTSESAEGFGLSAMRDRVAAFGGQLMVESQPGEGCEIKVVITGSIGEGGALT</sequence>
<evidence type="ECO:0000256" key="5">
    <source>
        <dbReference type="ARBA" id="ARBA00017322"/>
    </source>
</evidence>
<reference evidence="20 21" key="1">
    <citation type="submission" date="2023-11" db="EMBL/GenBank/DDBJ databases">
        <title>MicrobeMod: A computational toolkit for identifying prokaryotic methylation and restriction-modification with nanopore sequencing.</title>
        <authorList>
            <person name="Crits-Christoph A."/>
            <person name="Kang S.C."/>
            <person name="Lee H."/>
            <person name="Ostrov N."/>
        </authorList>
    </citation>
    <scope>NUCLEOTIDE SEQUENCE [LARGE SCALE GENOMIC DNA]</scope>
    <source>
        <strain evidence="20 21">DSMZ 16071</strain>
    </source>
</reference>
<evidence type="ECO:0000256" key="7">
    <source>
        <dbReference type="ARBA" id="ARBA00022490"/>
    </source>
</evidence>
<evidence type="ECO:0000256" key="13">
    <source>
        <dbReference type="ARBA" id="ARBA00022840"/>
    </source>
</evidence>
<dbReference type="PROSITE" id="PS50109">
    <property type="entry name" value="HIS_KIN"/>
    <property type="match status" value="1"/>
</dbReference>
<evidence type="ECO:0000256" key="17">
    <source>
        <dbReference type="ARBA" id="ARBA00024827"/>
    </source>
</evidence>
<comment type="cofactor">
    <cofactor evidence="2">
        <name>[4Fe-4S] cluster</name>
        <dbReference type="ChEBI" id="CHEBI:49883"/>
    </cofactor>
</comment>